<dbReference type="STRING" id="3476.A0A2P5DKY0"/>
<dbReference type="EMBL" id="JXTB01000031">
    <property type="protein sequence ID" value="PON73946.1"/>
    <property type="molecule type" value="Genomic_DNA"/>
</dbReference>
<name>A0A2P5DKY0_PARAD</name>
<keyword evidence="2" id="KW-1185">Reference proteome</keyword>
<protein>
    <submittedName>
        <fullName evidence="1">Uncharacterized protein</fullName>
    </submittedName>
</protein>
<organism evidence="1 2">
    <name type="scientific">Parasponia andersonii</name>
    <name type="common">Sponia andersonii</name>
    <dbReference type="NCBI Taxonomy" id="3476"/>
    <lineage>
        <taxon>Eukaryota</taxon>
        <taxon>Viridiplantae</taxon>
        <taxon>Streptophyta</taxon>
        <taxon>Embryophyta</taxon>
        <taxon>Tracheophyta</taxon>
        <taxon>Spermatophyta</taxon>
        <taxon>Magnoliopsida</taxon>
        <taxon>eudicotyledons</taxon>
        <taxon>Gunneridae</taxon>
        <taxon>Pentapetalae</taxon>
        <taxon>rosids</taxon>
        <taxon>fabids</taxon>
        <taxon>Rosales</taxon>
        <taxon>Cannabaceae</taxon>
        <taxon>Parasponia</taxon>
    </lineage>
</organism>
<dbReference type="Proteomes" id="UP000237105">
    <property type="component" value="Unassembled WGS sequence"/>
</dbReference>
<reference evidence="2" key="1">
    <citation type="submission" date="2016-06" db="EMBL/GenBank/DDBJ databases">
        <title>Parallel loss of symbiosis genes in relatives of nitrogen-fixing non-legume Parasponia.</title>
        <authorList>
            <person name="Van Velzen R."/>
            <person name="Holmer R."/>
            <person name="Bu F."/>
            <person name="Rutten L."/>
            <person name="Van Zeijl A."/>
            <person name="Liu W."/>
            <person name="Santuari L."/>
            <person name="Cao Q."/>
            <person name="Sharma T."/>
            <person name="Shen D."/>
            <person name="Roswanjaya Y."/>
            <person name="Wardhani T."/>
            <person name="Kalhor M.S."/>
            <person name="Jansen J."/>
            <person name="Van den Hoogen J."/>
            <person name="Gungor B."/>
            <person name="Hartog M."/>
            <person name="Hontelez J."/>
            <person name="Verver J."/>
            <person name="Yang W.-C."/>
            <person name="Schijlen E."/>
            <person name="Repin R."/>
            <person name="Schilthuizen M."/>
            <person name="Schranz E."/>
            <person name="Heidstra R."/>
            <person name="Miyata K."/>
            <person name="Fedorova E."/>
            <person name="Kohlen W."/>
            <person name="Bisseling T."/>
            <person name="Smit S."/>
            <person name="Geurts R."/>
        </authorList>
    </citation>
    <scope>NUCLEOTIDE SEQUENCE [LARGE SCALE GENOMIC DNA]</scope>
    <source>
        <strain evidence="2">cv. WU1-14</strain>
    </source>
</reference>
<evidence type="ECO:0000313" key="2">
    <source>
        <dbReference type="Proteomes" id="UP000237105"/>
    </source>
</evidence>
<sequence length="64" mass="6131">MGPGGPGGPPVGVPPGFFGGICDVISSCLTFLCCCWLLQDCFGGGPLGPPGPPGPPGPFGPPPP</sequence>
<comment type="caution">
    <text evidence="1">The sequence shown here is derived from an EMBL/GenBank/DDBJ whole genome shotgun (WGS) entry which is preliminary data.</text>
</comment>
<accession>A0A2P5DKY0</accession>
<dbReference type="AlphaFoldDB" id="A0A2P5DKY0"/>
<gene>
    <name evidence="1" type="ORF">PanWU01x14_054960</name>
</gene>
<proteinExistence type="predicted"/>
<evidence type="ECO:0000313" key="1">
    <source>
        <dbReference type="EMBL" id="PON73946.1"/>
    </source>
</evidence>